<organism evidence="2 3">
    <name type="scientific">Mytilus edulis</name>
    <name type="common">Blue mussel</name>
    <dbReference type="NCBI Taxonomy" id="6550"/>
    <lineage>
        <taxon>Eukaryota</taxon>
        <taxon>Metazoa</taxon>
        <taxon>Spiralia</taxon>
        <taxon>Lophotrochozoa</taxon>
        <taxon>Mollusca</taxon>
        <taxon>Bivalvia</taxon>
        <taxon>Autobranchia</taxon>
        <taxon>Pteriomorphia</taxon>
        <taxon>Mytilida</taxon>
        <taxon>Mytiloidea</taxon>
        <taxon>Mytilidae</taxon>
        <taxon>Mytilinae</taxon>
        <taxon>Mytilus</taxon>
    </lineage>
</organism>
<evidence type="ECO:0000313" key="3">
    <source>
        <dbReference type="Proteomes" id="UP000683360"/>
    </source>
</evidence>
<sequence length="211" mass="23916">MEKPETFERQKSKCFSAMATTNCSYTDSSNNYQVLTCASNEFCCTGSSLNTCSSTICSTSASSSSSSSISPTLFWSILGGLFGTGILLIFLMYIICKFKSPTSCLSDEHVHDAEMFEEERHEINTVTHQQSHHQPRFYIRRESFWKITRRKSSNSNIVCRQCEQTRERNQDKNNKTRKDDVEMKNNIVIIKNVANQKCSNTKTVLALPDVG</sequence>
<name>A0A8S3RUN8_MYTED</name>
<keyword evidence="1" id="KW-0472">Membrane</keyword>
<reference evidence="2" key="1">
    <citation type="submission" date="2021-03" db="EMBL/GenBank/DDBJ databases">
        <authorList>
            <person name="Bekaert M."/>
        </authorList>
    </citation>
    <scope>NUCLEOTIDE SEQUENCE</scope>
</reference>
<dbReference type="AlphaFoldDB" id="A0A8S3RUN8"/>
<dbReference type="OrthoDB" id="6121892at2759"/>
<evidence type="ECO:0000313" key="2">
    <source>
        <dbReference type="EMBL" id="CAG2210076.1"/>
    </source>
</evidence>
<feature type="transmembrane region" description="Helical" evidence="1">
    <location>
        <begin position="73"/>
        <end position="96"/>
    </location>
</feature>
<proteinExistence type="predicted"/>
<comment type="caution">
    <text evidence="2">The sequence shown here is derived from an EMBL/GenBank/DDBJ whole genome shotgun (WGS) entry which is preliminary data.</text>
</comment>
<keyword evidence="3" id="KW-1185">Reference proteome</keyword>
<protein>
    <submittedName>
        <fullName evidence="2">Uncharacterized protein</fullName>
    </submittedName>
</protein>
<gene>
    <name evidence="2" type="ORF">MEDL_24214</name>
</gene>
<accession>A0A8S3RUN8</accession>
<keyword evidence="1" id="KW-0812">Transmembrane</keyword>
<keyword evidence="1" id="KW-1133">Transmembrane helix</keyword>
<evidence type="ECO:0000256" key="1">
    <source>
        <dbReference type="SAM" id="Phobius"/>
    </source>
</evidence>
<dbReference type="EMBL" id="CAJPWZ010001220">
    <property type="protein sequence ID" value="CAG2210076.1"/>
    <property type="molecule type" value="Genomic_DNA"/>
</dbReference>
<dbReference type="Proteomes" id="UP000683360">
    <property type="component" value="Unassembled WGS sequence"/>
</dbReference>